<accession>A0A7W9WHS7</accession>
<comment type="caution">
    <text evidence="1">The sequence shown here is derived from an EMBL/GenBank/DDBJ whole genome shotgun (WGS) entry which is preliminary data.</text>
</comment>
<gene>
    <name evidence="1" type="ORF">HNR57_002605</name>
</gene>
<sequence>MRGRVGRACTAGLVIGVLVTGLTGCTGDAGDDGDGKAGACADGTYTWSDVRREQRLTALSDPIRFKKKTGAYTSRLKPLGDTVYRPSVTGAPEGVGATGVIKALGRHLKVEEPLAGPSETERPEDDHFFESATGAHEGAYYAWAAIDLVDADFTHTCGDGKPVKGHVRTWEGAGAGFLPCSVPSGETAGRLAAQRTCPAGSEAAKGS</sequence>
<dbReference type="EMBL" id="JACHGV010000003">
    <property type="protein sequence ID" value="MBB6076700.1"/>
    <property type="molecule type" value="Genomic_DNA"/>
</dbReference>
<name>A0A7W9WHS7_9ACTN</name>
<reference evidence="1 2" key="1">
    <citation type="submission" date="2020-08" db="EMBL/GenBank/DDBJ databases">
        <title>Genomic Encyclopedia of Type Strains, Phase IV (KMG-IV): sequencing the most valuable type-strain genomes for metagenomic binning, comparative biology and taxonomic classification.</title>
        <authorList>
            <person name="Goeker M."/>
        </authorList>
    </citation>
    <scope>NUCLEOTIDE SEQUENCE [LARGE SCALE GENOMIC DNA]</scope>
    <source>
        <strain evidence="1 2">DSM 43350</strain>
    </source>
</reference>
<organism evidence="1 2">
    <name type="scientific">Streptomyces paradoxus</name>
    <dbReference type="NCBI Taxonomy" id="66375"/>
    <lineage>
        <taxon>Bacteria</taxon>
        <taxon>Bacillati</taxon>
        <taxon>Actinomycetota</taxon>
        <taxon>Actinomycetes</taxon>
        <taxon>Kitasatosporales</taxon>
        <taxon>Streptomycetaceae</taxon>
        <taxon>Streptomyces</taxon>
    </lineage>
</organism>
<evidence type="ECO:0000313" key="1">
    <source>
        <dbReference type="EMBL" id="MBB6076700.1"/>
    </source>
</evidence>
<evidence type="ECO:0008006" key="3">
    <source>
        <dbReference type="Google" id="ProtNLM"/>
    </source>
</evidence>
<dbReference type="PROSITE" id="PS51257">
    <property type="entry name" value="PROKAR_LIPOPROTEIN"/>
    <property type="match status" value="1"/>
</dbReference>
<dbReference type="AlphaFoldDB" id="A0A7W9WHS7"/>
<dbReference type="Proteomes" id="UP000591537">
    <property type="component" value="Unassembled WGS sequence"/>
</dbReference>
<keyword evidence="2" id="KW-1185">Reference proteome</keyword>
<dbReference type="RefSeq" id="WP_184559908.1">
    <property type="nucleotide sequence ID" value="NZ_BAAARS010000003.1"/>
</dbReference>
<evidence type="ECO:0000313" key="2">
    <source>
        <dbReference type="Proteomes" id="UP000591537"/>
    </source>
</evidence>
<protein>
    <recommendedName>
        <fullName evidence="3">Lipoprotein</fullName>
    </recommendedName>
</protein>
<proteinExistence type="predicted"/>